<feature type="active site" description="Charge relay system" evidence="8">
    <location>
        <position position="461"/>
    </location>
</feature>
<dbReference type="InterPro" id="IPR046450">
    <property type="entry name" value="PA_dom_sf"/>
</dbReference>
<evidence type="ECO:0000256" key="3">
    <source>
        <dbReference type="ARBA" id="ARBA00022525"/>
    </source>
</evidence>
<evidence type="ECO:0000256" key="2">
    <source>
        <dbReference type="ARBA" id="ARBA00022512"/>
    </source>
</evidence>
<evidence type="ECO:0000256" key="5">
    <source>
        <dbReference type="ARBA" id="ARBA00022729"/>
    </source>
</evidence>
<dbReference type="Proteomes" id="UP001595989">
    <property type="component" value="Unassembled WGS sequence"/>
</dbReference>
<keyword evidence="2" id="KW-0134">Cell wall</keyword>
<dbReference type="RefSeq" id="WP_390294428.1">
    <property type="nucleotide sequence ID" value="NZ_JBHSFU010000004.1"/>
</dbReference>
<dbReference type="PROSITE" id="PS00138">
    <property type="entry name" value="SUBTILASE_SER"/>
    <property type="match status" value="1"/>
</dbReference>
<proteinExistence type="inferred from homology"/>
<dbReference type="InterPro" id="IPR036852">
    <property type="entry name" value="Peptidase_S8/S53_dom_sf"/>
</dbReference>
<dbReference type="PROSITE" id="PS51892">
    <property type="entry name" value="SUBTILASE"/>
    <property type="match status" value="1"/>
</dbReference>
<comment type="caution">
    <text evidence="12">The sequence shown here is derived from an EMBL/GenBank/DDBJ whole genome shotgun (WGS) entry which is preliminary data.</text>
</comment>
<protein>
    <submittedName>
        <fullName evidence="12">S8 family serine peptidase</fullName>
    </submittedName>
</protein>
<dbReference type="InterPro" id="IPR050131">
    <property type="entry name" value="Peptidase_S8_subtilisin-like"/>
</dbReference>
<keyword evidence="7 8" id="KW-0720">Serine protease</keyword>
<evidence type="ECO:0000256" key="9">
    <source>
        <dbReference type="RuleBase" id="RU003355"/>
    </source>
</evidence>
<evidence type="ECO:0000313" key="12">
    <source>
        <dbReference type="EMBL" id="MFC4558080.1"/>
    </source>
</evidence>
<evidence type="ECO:0000259" key="11">
    <source>
        <dbReference type="Pfam" id="PF02225"/>
    </source>
</evidence>
<dbReference type="Pfam" id="PF02225">
    <property type="entry name" value="PA"/>
    <property type="match status" value="1"/>
</dbReference>
<dbReference type="CDD" id="cd02133">
    <property type="entry name" value="PA_C5a_like"/>
    <property type="match status" value="1"/>
</dbReference>
<dbReference type="InterPro" id="IPR015500">
    <property type="entry name" value="Peptidase_S8_subtilisin-rel"/>
</dbReference>
<evidence type="ECO:0000313" key="13">
    <source>
        <dbReference type="Proteomes" id="UP001595989"/>
    </source>
</evidence>
<feature type="active site" description="Charge relay system" evidence="8">
    <location>
        <position position="173"/>
    </location>
</feature>
<dbReference type="CDD" id="cd07474">
    <property type="entry name" value="Peptidases_S8_subtilisin_Vpr-like"/>
    <property type="match status" value="1"/>
</dbReference>
<dbReference type="PRINTS" id="PR00723">
    <property type="entry name" value="SUBTILISIN"/>
</dbReference>
<evidence type="ECO:0000256" key="4">
    <source>
        <dbReference type="ARBA" id="ARBA00022670"/>
    </source>
</evidence>
<dbReference type="EMBL" id="JBHSFU010000004">
    <property type="protein sequence ID" value="MFC4558080.1"/>
    <property type="molecule type" value="Genomic_DNA"/>
</dbReference>
<evidence type="ECO:0000256" key="6">
    <source>
        <dbReference type="ARBA" id="ARBA00022801"/>
    </source>
</evidence>
<evidence type="ECO:0000259" key="10">
    <source>
        <dbReference type="Pfam" id="PF00082"/>
    </source>
</evidence>
<dbReference type="PANTHER" id="PTHR43806:SF65">
    <property type="entry name" value="SERINE PROTEASE APRX"/>
    <property type="match status" value="1"/>
</dbReference>
<reference evidence="13" key="1">
    <citation type="journal article" date="2019" name="Int. J. Syst. Evol. Microbiol.">
        <title>The Global Catalogue of Microorganisms (GCM) 10K type strain sequencing project: providing services to taxonomists for standard genome sequencing and annotation.</title>
        <authorList>
            <consortium name="The Broad Institute Genomics Platform"/>
            <consortium name="The Broad Institute Genome Sequencing Center for Infectious Disease"/>
            <person name="Wu L."/>
            <person name="Ma J."/>
        </authorList>
    </citation>
    <scope>NUCLEOTIDE SEQUENCE [LARGE SCALE GENOMIC DNA]</scope>
    <source>
        <strain evidence="13">CGMCC 4.7426</strain>
    </source>
</reference>
<dbReference type="PANTHER" id="PTHR43806">
    <property type="entry name" value="PEPTIDASE S8"/>
    <property type="match status" value="1"/>
</dbReference>
<dbReference type="Pfam" id="PF00082">
    <property type="entry name" value="Peptidase_S8"/>
    <property type="match status" value="1"/>
</dbReference>
<keyword evidence="6 8" id="KW-0378">Hydrolase</keyword>
<accession>A0ABV9DH27</accession>
<dbReference type="InterPro" id="IPR000209">
    <property type="entry name" value="Peptidase_S8/S53_dom"/>
</dbReference>
<dbReference type="InterPro" id="IPR003137">
    <property type="entry name" value="PA_domain"/>
</dbReference>
<feature type="domain" description="Peptidase S8/S53" evidence="10">
    <location>
        <begin position="124"/>
        <end position="496"/>
    </location>
</feature>
<gene>
    <name evidence="12" type="ORF">ACFO3D_07640</name>
</gene>
<feature type="active site" description="Charge relay system" evidence="8">
    <location>
        <position position="133"/>
    </location>
</feature>
<organism evidence="12 13">
    <name type="scientific">Virgibacillus kekensis</name>
    <dbReference type="NCBI Taxonomy" id="202261"/>
    <lineage>
        <taxon>Bacteria</taxon>
        <taxon>Bacillati</taxon>
        <taxon>Bacillota</taxon>
        <taxon>Bacilli</taxon>
        <taxon>Bacillales</taxon>
        <taxon>Bacillaceae</taxon>
        <taxon>Virgibacillus</taxon>
    </lineage>
</organism>
<dbReference type="InterPro" id="IPR023828">
    <property type="entry name" value="Peptidase_S8_Ser-AS"/>
</dbReference>
<evidence type="ECO:0000256" key="1">
    <source>
        <dbReference type="ARBA" id="ARBA00011073"/>
    </source>
</evidence>
<dbReference type="SUPFAM" id="SSF52743">
    <property type="entry name" value="Subtilisin-like"/>
    <property type="match status" value="1"/>
</dbReference>
<dbReference type="InterPro" id="IPR022398">
    <property type="entry name" value="Peptidase_S8_His-AS"/>
</dbReference>
<keyword evidence="4 8" id="KW-0645">Protease</keyword>
<keyword evidence="13" id="KW-1185">Reference proteome</keyword>
<keyword evidence="3" id="KW-0964">Secreted</keyword>
<dbReference type="SUPFAM" id="SSF52025">
    <property type="entry name" value="PA domain"/>
    <property type="match status" value="1"/>
</dbReference>
<keyword evidence="5" id="KW-0732">Signal</keyword>
<dbReference type="InterPro" id="IPR023827">
    <property type="entry name" value="Peptidase_S8_Asp-AS"/>
</dbReference>
<feature type="domain" description="PA" evidence="11">
    <location>
        <begin position="326"/>
        <end position="394"/>
    </location>
</feature>
<evidence type="ECO:0000256" key="8">
    <source>
        <dbReference type="PROSITE-ProRule" id="PRU01240"/>
    </source>
</evidence>
<dbReference type="PROSITE" id="PS00136">
    <property type="entry name" value="SUBTILASE_ASP"/>
    <property type="match status" value="1"/>
</dbReference>
<comment type="similarity">
    <text evidence="1 8 9">Belongs to the peptidase S8 family.</text>
</comment>
<dbReference type="PROSITE" id="PS00137">
    <property type="entry name" value="SUBTILASE_HIS"/>
    <property type="match status" value="1"/>
</dbReference>
<sequence>MRILLLALITSIIFISPIQTATALKMEDKRTSVIIEVEGDPTKHKVYIETYFPYIEVIATYETLFNGLALKATPKRLEKMESVDFIKAIHPTANYEAQFGLDLAEKTDENLVKPSTLNNTEYTGEGVQVAVIDTGIDYEHPDLKDSYVGGYDLVDLDDDPMETKKDQGLPTMHGTHVAGIIAADGEIKGVAPDADIYAYRALGPGGRGTSVQVIAALEEAVEDGADIINLSLGNSINGPDFPTSVAVNRAVEMGIAVVIANGNSGPGLWTVGSPATAKKALSVGASSNPQLVPYLEETLYDKKIPLSLMAGSQPWDFTKDQKVALFSKQDVNGKIALMKRGKTPFYQLAKKAEEAGAVAVLIYNNASGNFRGSVQSAENPIGIPVAGISKKDGEWFIQKLQSGNKSLYMDTKFQTTEHSVAEFSSRGPVTMNWDLKPEVVAPGTNILSTVPGGYMPLQGTSMAAPHVAGALALLKEAHPGWTVEQLAGALKTTAKRIRTGNAAALTPIMQGMGEIQPAKAINTPIIIHNPLLSFGKIDEYSEVRTIELKIENSSNKRQKFSFQTPHKKRGVSWQLPQRFTVEAGKTKKVPIQIDINSTLQEKGLHQGWLTLASGNEAFHLPYLFINENADYPRAMGFGFTMKPFSKDTYVYQVYLPDPAEKIEVRLYDAGTLIYDRMLLKKEDVKVGMNEGYLKKSELGKLGRYRAVLTVYLENGGLASYTSELFIQ</sequence>
<name>A0ABV9DH27_9BACI</name>
<evidence type="ECO:0000256" key="7">
    <source>
        <dbReference type="ARBA" id="ARBA00022825"/>
    </source>
</evidence>
<dbReference type="Gene3D" id="3.50.30.30">
    <property type="match status" value="1"/>
</dbReference>
<dbReference type="InterPro" id="IPR034213">
    <property type="entry name" value="S8_Vpr-like"/>
</dbReference>
<dbReference type="Gene3D" id="3.40.50.200">
    <property type="entry name" value="Peptidase S8/S53 domain"/>
    <property type="match status" value="1"/>
</dbReference>